<gene>
    <name evidence="1" type="ORF">ACFPFO_15770</name>
</gene>
<comment type="caution">
    <text evidence="1">The sequence shown here is derived from an EMBL/GenBank/DDBJ whole genome shotgun (WGS) entry which is preliminary data.</text>
</comment>
<dbReference type="RefSeq" id="WP_224829531.1">
    <property type="nucleotide sequence ID" value="NZ_JAIVEF010000022.1"/>
</dbReference>
<keyword evidence="2" id="KW-1185">Reference proteome</keyword>
<reference evidence="1 2" key="1">
    <citation type="journal article" date="2019" name="Int. J. Syst. Evol. Microbiol.">
        <title>The Global Catalogue of Microorganisms (GCM) 10K type strain sequencing project: providing services to taxonomists for standard genome sequencing and annotation.</title>
        <authorList>
            <consortium name="The Broad Institute Genomics Platform"/>
            <consortium name="The Broad Institute Genome Sequencing Center for Infectious Disease"/>
            <person name="Wu L."/>
            <person name="Ma J."/>
        </authorList>
    </citation>
    <scope>NUCLEOTIDE SEQUENCE [LARGE SCALE GENOMIC DNA]</scope>
    <source>
        <strain evidence="1 2">CGMCC 1.15824</strain>
    </source>
</reference>
<protein>
    <submittedName>
        <fullName evidence="1">Uncharacterized protein</fullName>
    </submittedName>
</protein>
<sequence>MHRYGGVTKVRGECTNCASELVMYVLADGGPIRNGRDECDRCEESAFRPA</sequence>
<dbReference type="Proteomes" id="UP001595925">
    <property type="component" value="Unassembled WGS sequence"/>
</dbReference>
<organism evidence="1 2">
    <name type="scientific">Saliphagus infecundisoli</name>
    <dbReference type="NCBI Taxonomy" id="1849069"/>
    <lineage>
        <taxon>Archaea</taxon>
        <taxon>Methanobacteriati</taxon>
        <taxon>Methanobacteriota</taxon>
        <taxon>Stenosarchaea group</taxon>
        <taxon>Halobacteria</taxon>
        <taxon>Halobacteriales</taxon>
        <taxon>Natrialbaceae</taxon>
        <taxon>Saliphagus</taxon>
    </lineage>
</organism>
<accession>A0ABD5QHB6</accession>
<evidence type="ECO:0000313" key="1">
    <source>
        <dbReference type="EMBL" id="MFC4989196.1"/>
    </source>
</evidence>
<dbReference type="AlphaFoldDB" id="A0ABD5QHB6"/>
<proteinExistence type="predicted"/>
<name>A0ABD5QHB6_9EURY</name>
<evidence type="ECO:0000313" key="2">
    <source>
        <dbReference type="Proteomes" id="UP001595925"/>
    </source>
</evidence>
<dbReference type="EMBL" id="JBHSJG010000041">
    <property type="protein sequence ID" value="MFC4989196.1"/>
    <property type="molecule type" value="Genomic_DNA"/>
</dbReference>